<evidence type="ECO:0000313" key="2">
    <source>
        <dbReference type="Proteomes" id="UP000295110"/>
    </source>
</evidence>
<name>A0A4V6P2M5_ROSSA</name>
<evidence type="ECO:0000313" key="1">
    <source>
        <dbReference type="EMBL" id="TCU95369.1"/>
    </source>
</evidence>
<gene>
    <name evidence="1" type="ORF">EV671_101561</name>
</gene>
<comment type="caution">
    <text evidence="1">The sequence shown here is derived from an EMBL/GenBank/DDBJ whole genome shotgun (WGS) entry which is preliminary data.</text>
</comment>
<protein>
    <submittedName>
        <fullName evidence="1">Uncharacterized protein</fullName>
    </submittedName>
</protein>
<organism evidence="1 2">
    <name type="scientific">Roseateles saccharophilus</name>
    <name type="common">Pseudomonas saccharophila</name>
    <dbReference type="NCBI Taxonomy" id="304"/>
    <lineage>
        <taxon>Bacteria</taxon>
        <taxon>Pseudomonadati</taxon>
        <taxon>Pseudomonadota</taxon>
        <taxon>Betaproteobacteria</taxon>
        <taxon>Burkholderiales</taxon>
        <taxon>Sphaerotilaceae</taxon>
        <taxon>Roseateles</taxon>
    </lineage>
</organism>
<dbReference type="EMBL" id="SMBU01000015">
    <property type="protein sequence ID" value="TCU95369.1"/>
    <property type="molecule type" value="Genomic_DNA"/>
</dbReference>
<reference evidence="1 2" key="1">
    <citation type="submission" date="2019-03" db="EMBL/GenBank/DDBJ databases">
        <title>Genomic Encyclopedia of Type Strains, Phase IV (KMG-IV): sequencing the most valuable type-strain genomes for metagenomic binning, comparative biology and taxonomic classification.</title>
        <authorList>
            <person name="Goeker M."/>
        </authorList>
    </citation>
    <scope>NUCLEOTIDE SEQUENCE [LARGE SCALE GENOMIC DNA]</scope>
    <source>
        <strain evidence="1 2">DSM 654</strain>
    </source>
</reference>
<keyword evidence="2" id="KW-1185">Reference proteome</keyword>
<dbReference type="RefSeq" id="WP_165917568.1">
    <property type="nucleotide sequence ID" value="NZ_SGUF01000011.1"/>
</dbReference>
<accession>A0A4V6P2M5</accession>
<dbReference type="AlphaFoldDB" id="A0A4V6P2M5"/>
<sequence>MNFKCQSLVAASLMTRLFRRALRPPLQHSRHQAWGLLVDRPGTRR</sequence>
<dbReference type="Proteomes" id="UP000295110">
    <property type="component" value="Unassembled WGS sequence"/>
</dbReference>
<proteinExistence type="predicted"/>